<accession>A0ABD5U545</accession>
<feature type="transmembrane region" description="Helical" evidence="1">
    <location>
        <begin position="48"/>
        <end position="73"/>
    </location>
</feature>
<evidence type="ECO:0008006" key="4">
    <source>
        <dbReference type="Google" id="ProtNLM"/>
    </source>
</evidence>
<keyword evidence="1" id="KW-0812">Transmembrane</keyword>
<evidence type="ECO:0000256" key="1">
    <source>
        <dbReference type="SAM" id="Phobius"/>
    </source>
</evidence>
<reference evidence="2 3" key="1">
    <citation type="journal article" date="2019" name="Int. J. Syst. Evol. Microbiol.">
        <title>The Global Catalogue of Microorganisms (GCM) 10K type strain sequencing project: providing services to taxonomists for standard genome sequencing and annotation.</title>
        <authorList>
            <consortium name="The Broad Institute Genomics Platform"/>
            <consortium name="The Broad Institute Genome Sequencing Center for Infectious Disease"/>
            <person name="Wu L."/>
            <person name="Ma J."/>
        </authorList>
    </citation>
    <scope>NUCLEOTIDE SEQUENCE [LARGE SCALE GENOMIC DNA]</scope>
    <source>
        <strain evidence="2 3">PSRA2</strain>
    </source>
</reference>
<protein>
    <recommendedName>
        <fullName evidence="4">Transposase</fullName>
    </recommendedName>
</protein>
<name>A0ABD5U545_9EURY</name>
<dbReference type="AlphaFoldDB" id="A0ABD5U545"/>
<feature type="transmembrane region" description="Helical" evidence="1">
    <location>
        <begin position="7"/>
        <end position="28"/>
    </location>
</feature>
<comment type="caution">
    <text evidence="2">The sequence shown here is derived from an EMBL/GenBank/DDBJ whole genome shotgun (WGS) entry which is preliminary data.</text>
</comment>
<dbReference type="Proteomes" id="UP001596406">
    <property type="component" value="Unassembled WGS sequence"/>
</dbReference>
<dbReference type="EMBL" id="JBHSXM010000001">
    <property type="protein sequence ID" value="MFC6835630.1"/>
    <property type="molecule type" value="Genomic_DNA"/>
</dbReference>
<gene>
    <name evidence="2" type="ORF">ACFQHK_03805</name>
</gene>
<keyword evidence="3" id="KW-1185">Reference proteome</keyword>
<keyword evidence="1" id="KW-1133">Transmembrane helix</keyword>
<evidence type="ECO:0000313" key="3">
    <source>
        <dbReference type="Proteomes" id="UP001596406"/>
    </source>
</evidence>
<keyword evidence="1" id="KW-0472">Membrane</keyword>
<sequence length="216" mass="24285">MSDVGRWVVWGLLPSVIGGILLNAVVPFDSINSEVFAVVLTDPILRTGALTVVLIAPVYFGVSYIIGVVSSLVDRRREIQKSNSPGAFSVPSRPSKLIWHGVIRQYGADWYVTFGERRRGSTRYAYIEKGACCPNCQTEMLRRNKTKFVVFKRRVWLCPQCETVVDRPKEMLFEEKRGVKNVVEKHVLAALSTDNSQEYIESVDGLDTGQWGRGFP</sequence>
<proteinExistence type="predicted"/>
<dbReference type="RefSeq" id="WP_304447326.1">
    <property type="nucleotide sequence ID" value="NZ_JARRAH010000001.1"/>
</dbReference>
<organism evidence="2 3">
    <name type="scientific">Halomarina ordinaria</name>
    <dbReference type="NCBI Taxonomy" id="3033939"/>
    <lineage>
        <taxon>Archaea</taxon>
        <taxon>Methanobacteriati</taxon>
        <taxon>Methanobacteriota</taxon>
        <taxon>Stenosarchaea group</taxon>
        <taxon>Halobacteria</taxon>
        <taxon>Halobacteriales</taxon>
        <taxon>Natronomonadaceae</taxon>
        <taxon>Halomarina</taxon>
    </lineage>
</organism>
<evidence type="ECO:0000313" key="2">
    <source>
        <dbReference type="EMBL" id="MFC6835630.1"/>
    </source>
</evidence>